<evidence type="ECO:0000313" key="4">
    <source>
        <dbReference type="EMBL" id="OYS69386.1"/>
    </source>
</evidence>
<dbReference type="EMBL" id="WJNA01000005">
    <property type="protein sequence ID" value="MRH08417.1"/>
    <property type="molecule type" value="Genomic_DNA"/>
</dbReference>
<evidence type="ECO:0000313" key="7">
    <source>
        <dbReference type="Proteomes" id="UP000472879"/>
    </source>
</evidence>
<feature type="domain" description="Helix-turn-helix" evidence="1">
    <location>
        <begin position="9"/>
        <end position="65"/>
    </location>
</feature>
<name>A0A256SRS9_LIMRT</name>
<evidence type="ECO:0000313" key="6">
    <source>
        <dbReference type="Proteomes" id="UP000460207"/>
    </source>
</evidence>
<evidence type="ECO:0000259" key="1">
    <source>
        <dbReference type="Pfam" id="PF20038"/>
    </source>
</evidence>
<evidence type="ECO:0000313" key="3">
    <source>
        <dbReference type="EMBL" id="MRH08417.1"/>
    </source>
</evidence>
<proteinExistence type="predicted"/>
<reference evidence="5" key="2">
    <citation type="submission" date="2017-05" db="EMBL/GenBank/DDBJ databases">
        <authorList>
            <person name="Lin X.B."/>
            <person name="Stothard P."/>
            <person name="Tasseva G."/>
            <person name="Walter J."/>
        </authorList>
    </citation>
    <scope>NUCLEOTIDE SEQUENCE [LARGE SCALE GENOMIC DNA]</scope>
    <source>
        <strain evidence="5">114h</strain>
    </source>
</reference>
<reference evidence="4" key="1">
    <citation type="submission" date="2017-05" db="EMBL/GenBank/DDBJ databases">
        <authorList>
            <person name="Song R."/>
            <person name="Chenine A.L."/>
            <person name="Ruprecht R.M."/>
        </authorList>
    </citation>
    <scope>NUCLEOTIDE SEQUENCE [LARGE SCALE GENOMIC DNA]</scope>
    <source>
        <strain evidence="4">114h</strain>
    </source>
</reference>
<sequence length="73" mass="8408">MARINLNTPDIMDAKEASIIWGHAENYVRRTYQQNPDKFPNGSIRKFGKQWIVTTEGMEAITGTKDPRKQNND</sequence>
<reference evidence="6 7" key="4">
    <citation type="submission" date="2019-11" db="EMBL/GenBank/DDBJ databases">
        <title>Draft genome sequence of 12 host-associated Lactobacillus reuteri rodent strains.</title>
        <authorList>
            <person name="Zhang S."/>
            <person name="Ozcam M."/>
            <person name="Van Pijkeren J.P."/>
        </authorList>
    </citation>
    <scope>NUCLEOTIDE SEQUENCE [LARGE SCALE GENOMIC DNA]</scope>
    <source>
        <strain evidence="3 7">Lr4020</strain>
        <strain evidence="2 6">N4I</strain>
    </source>
</reference>
<dbReference type="Pfam" id="PF20038">
    <property type="entry name" value="HTH_59"/>
    <property type="match status" value="1"/>
</dbReference>
<dbReference type="Proteomes" id="UP000460207">
    <property type="component" value="Unassembled WGS sequence"/>
</dbReference>
<organism evidence="4 5">
    <name type="scientific">Limosilactobacillus reuteri</name>
    <name type="common">Lactobacillus reuteri</name>
    <dbReference type="NCBI Taxonomy" id="1598"/>
    <lineage>
        <taxon>Bacteria</taxon>
        <taxon>Bacillati</taxon>
        <taxon>Bacillota</taxon>
        <taxon>Bacilli</taxon>
        <taxon>Lactobacillales</taxon>
        <taxon>Lactobacillaceae</taxon>
        <taxon>Limosilactobacillus</taxon>
    </lineage>
</organism>
<reference evidence="4 5" key="3">
    <citation type="submission" date="2017-09" db="EMBL/GenBank/DDBJ databases">
        <title>Tripartite evolution among Lactobacillus johnsonii, Lactobacillus taiwanensis, Lactobacillus reuteri and their rodent host.</title>
        <authorList>
            <person name="Wang T."/>
            <person name="Knowles S."/>
            <person name="Cheng C."/>
        </authorList>
    </citation>
    <scope>NUCLEOTIDE SEQUENCE [LARGE SCALE GENOMIC DNA]</scope>
    <source>
        <strain evidence="4 5">114h</strain>
    </source>
</reference>
<evidence type="ECO:0000313" key="2">
    <source>
        <dbReference type="EMBL" id="MRG89923.1"/>
    </source>
</evidence>
<accession>A0A256SRS9</accession>
<dbReference type="EMBL" id="NGPL01000027">
    <property type="protein sequence ID" value="OYS69386.1"/>
    <property type="molecule type" value="Genomic_DNA"/>
</dbReference>
<dbReference type="Proteomes" id="UP000215747">
    <property type="component" value="Unassembled WGS sequence"/>
</dbReference>
<dbReference type="Proteomes" id="UP000472879">
    <property type="component" value="Unassembled WGS sequence"/>
</dbReference>
<gene>
    <name evidence="4" type="ORF">CBF96_04795</name>
    <name evidence="2" type="ORF">GIX76_08000</name>
    <name evidence="3" type="ORF">GIX81_02955</name>
</gene>
<comment type="caution">
    <text evidence="4">The sequence shown here is derived from an EMBL/GenBank/DDBJ whole genome shotgun (WGS) entry which is preliminary data.</text>
</comment>
<dbReference type="EMBL" id="WJND01000012">
    <property type="protein sequence ID" value="MRG89923.1"/>
    <property type="molecule type" value="Genomic_DNA"/>
</dbReference>
<protein>
    <recommendedName>
        <fullName evidence="1">Helix-turn-helix domain-containing protein</fullName>
    </recommendedName>
</protein>
<dbReference type="RefSeq" id="WP_094536974.1">
    <property type="nucleotide sequence ID" value="NZ_CP065330.1"/>
</dbReference>
<dbReference type="InterPro" id="IPR045403">
    <property type="entry name" value="HTH_59_Firmicutes_type"/>
</dbReference>
<evidence type="ECO:0000313" key="5">
    <source>
        <dbReference type="Proteomes" id="UP000215747"/>
    </source>
</evidence>
<dbReference type="AlphaFoldDB" id="A0A256SRS9"/>